<dbReference type="Proteomes" id="UP001146120">
    <property type="component" value="Unassembled WGS sequence"/>
</dbReference>
<comment type="caution">
    <text evidence="2">The sequence shown here is derived from an EMBL/GenBank/DDBJ whole genome shotgun (WGS) entry which is preliminary data.</text>
</comment>
<organism evidence="2 3">
    <name type="scientific">Lagenidium giganteum</name>
    <dbReference type="NCBI Taxonomy" id="4803"/>
    <lineage>
        <taxon>Eukaryota</taxon>
        <taxon>Sar</taxon>
        <taxon>Stramenopiles</taxon>
        <taxon>Oomycota</taxon>
        <taxon>Peronosporomycetes</taxon>
        <taxon>Pythiales</taxon>
        <taxon>Pythiaceae</taxon>
    </lineage>
</organism>
<keyword evidence="3" id="KW-1185">Reference proteome</keyword>
<gene>
    <name evidence="2" type="ORF">N0F65_011563</name>
</gene>
<protein>
    <submittedName>
        <fullName evidence="2">Uncharacterized protein</fullName>
    </submittedName>
</protein>
<proteinExistence type="predicted"/>
<dbReference type="AlphaFoldDB" id="A0AAV2YID5"/>
<dbReference type="EMBL" id="DAKRPA010000235">
    <property type="protein sequence ID" value="DAZ94747.1"/>
    <property type="molecule type" value="Genomic_DNA"/>
</dbReference>
<sequence>MTPRSSLRAKQPTTAGHMSELGSDQIRLSLA</sequence>
<name>A0AAV2YID5_9STRA</name>
<evidence type="ECO:0000313" key="3">
    <source>
        <dbReference type="Proteomes" id="UP001146120"/>
    </source>
</evidence>
<evidence type="ECO:0000256" key="1">
    <source>
        <dbReference type="SAM" id="MobiDB-lite"/>
    </source>
</evidence>
<reference evidence="2" key="2">
    <citation type="journal article" date="2023" name="Microbiol Resour">
        <title>Decontamination and Annotation of the Draft Genome Sequence of the Oomycete Lagenidium giganteum ARSEF 373.</title>
        <authorList>
            <person name="Morgan W.R."/>
            <person name="Tartar A."/>
        </authorList>
    </citation>
    <scope>NUCLEOTIDE SEQUENCE</scope>
    <source>
        <strain evidence="2">ARSEF 373</strain>
    </source>
</reference>
<feature type="region of interest" description="Disordered" evidence="1">
    <location>
        <begin position="1"/>
        <end position="31"/>
    </location>
</feature>
<reference evidence="2" key="1">
    <citation type="submission" date="2022-11" db="EMBL/GenBank/DDBJ databases">
        <authorList>
            <person name="Morgan W.R."/>
            <person name="Tartar A."/>
        </authorList>
    </citation>
    <scope>NUCLEOTIDE SEQUENCE</scope>
    <source>
        <strain evidence="2">ARSEF 373</strain>
    </source>
</reference>
<evidence type="ECO:0000313" key="2">
    <source>
        <dbReference type="EMBL" id="DAZ94747.1"/>
    </source>
</evidence>
<accession>A0AAV2YID5</accession>